<feature type="region of interest" description="Disordered" evidence="3">
    <location>
        <begin position="753"/>
        <end position="777"/>
    </location>
</feature>
<feature type="region of interest" description="Disordered" evidence="3">
    <location>
        <begin position="168"/>
        <end position="191"/>
    </location>
</feature>
<dbReference type="InterPro" id="IPR027417">
    <property type="entry name" value="P-loop_NTPase"/>
</dbReference>
<dbReference type="GO" id="GO:0005743">
    <property type="term" value="C:mitochondrial inner membrane"/>
    <property type="evidence" value="ECO:0007669"/>
    <property type="project" value="InterPro"/>
</dbReference>
<comment type="similarity">
    <text evidence="1">Belongs to the eukaryotic ATPase epsilon family.</text>
</comment>
<dbReference type="OMA" id="AMDECAN"/>
<dbReference type="CDD" id="cd21037">
    <property type="entry name" value="MLKL_NTD"/>
    <property type="match status" value="1"/>
</dbReference>
<dbReference type="Gene3D" id="1.25.40.10">
    <property type="entry name" value="Tetratricopeptide repeat domain"/>
    <property type="match status" value="2"/>
</dbReference>
<proteinExistence type="inferred from homology"/>
<evidence type="ECO:0000259" key="4">
    <source>
        <dbReference type="Pfam" id="PF24883"/>
    </source>
</evidence>
<feature type="region of interest" description="Disordered" evidence="3">
    <location>
        <begin position="209"/>
        <end position="244"/>
    </location>
</feature>
<dbReference type="SUPFAM" id="SSF52540">
    <property type="entry name" value="P-loop containing nucleoside triphosphate hydrolases"/>
    <property type="match status" value="1"/>
</dbReference>
<name>D6RKE2_COPC7</name>
<keyword evidence="6" id="KW-1185">Reference proteome</keyword>
<dbReference type="GeneID" id="6011692"/>
<dbReference type="InterPro" id="IPR059179">
    <property type="entry name" value="MLKL-like_MCAfunc"/>
</dbReference>
<feature type="region of interest" description="Disordered" evidence="3">
    <location>
        <begin position="1102"/>
        <end position="1127"/>
    </location>
</feature>
<dbReference type="VEuPathDB" id="FungiDB:CC1G_13817"/>
<dbReference type="GO" id="GO:0045259">
    <property type="term" value="C:proton-transporting ATP synthase complex"/>
    <property type="evidence" value="ECO:0007669"/>
    <property type="project" value="InterPro"/>
</dbReference>
<evidence type="ECO:0000256" key="3">
    <source>
        <dbReference type="SAM" id="MobiDB-lite"/>
    </source>
</evidence>
<evidence type="ECO:0000256" key="1">
    <source>
        <dbReference type="ARBA" id="ARBA00009502"/>
    </source>
</evidence>
<dbReference type="eggNOG" id="ENOG502RI97">
    <property type="taxonomic scope" value="Eukaryota"/>
</dbReference>
<dbReference type="InParanoid" id="D6RKE2"/>
<dbReference type="OrthoDB" id="269124at2759"/>
<dbReference type="SUPFAM" id="SSF48690">
    <property type="entry name" value="Epsilon subunit of mitochondrial F1F0-ATP synthase"/>
    <property type="match status" value="1"/>
</dbReference>
<protein>
    <recommendedName>
        <fullName evidence="4">Nephrocystin 3-like N-terminal domain-containing protein</fullName>
    </recommendedName>
</protein>
<evidence type="ECO:0000313" key="6">
    <source>
        <dbReference type="Proteomes" id="UP000001861"/>
    </source>
</evidence>
<dbReference type="Pfam" id="PF04627">
    <property type="entry name" value="ATP-synt_Eps"/>
    <property type="match status" value="1"/>
</dbReference>
<evidence type="ECO:0000256" key="2">
    <source>
        <dbReference type="ARBA" id="ARBA00022737"/>
    </source>
</evidence>
<dbReference type="InterPro" id="IPR011990">
    <property type="entry name" value="TPR-like_helical_dom_sf"/>
</dbReference>
<dbReference type="InterPro" id="IPR006721">
    <property type="entry name" value="ATP_synth_F1_esu_mt"/>
</dbReference>
<keyword evidence="2" id="KW-0677">Repeat</keyword>
<dbReference type="PANTHER" id="PTHR10039:SF17">
    <property type="entry name" value="FUNGAL STAND N-TERMINAL GOODBYE DOMAIN-CONTAINING PROTEIN-RELATED"/>
    <property type="match status" value="1"/>
</dbReference>
<feature type="compositionally biased region" description="Polar residues" evidence="3">
    <location>
        <begin position="218"/>
        <end position="234"/>
    </location>
</feature>
<dbReference type="InterPro" id="IPR036742">
    <property type="entry name" value="ATP_synth_F1_esu_sf_mt"/>
</dbReference>
<reference evidence="5 6" key="1">
    <citation type="journal article" date="2010" name="Proc. Natl. Acad. Sci. U.S.A.">
        <title>Insights into evolution of multicellular fungi from the assembled chromosomes of the mushroom Coprinopsis cinerea (Coprinus cinereus).</title>
        <authorList>
            <person name="Stajich J.E."/>
            <person name="Wilke S.K."/>
            <person name="Ahren D."/>
            <person name="Au C.H."/>
            <person name="Birren B.W."/>
            <person name="Borodovsky M."/>
            <person name="Burns C."/>
            <person name="Canback B."/>
            <person name="Casselton L.A."/>
            <person name="Cheng C.K."/>
            <person name="Deng J."/>
            <person name="Dietrich F.S."/>
            <person name="Fargo D.C."/>
            <person name="Farman M.L."/>
            <person name="Gathman A.C."/>
            <person name="Goldberg J."/>
            <person name="Guigo R."/>
            <person name="Hoegger P.J."/>
            <person name="Hooker J.B."/>
            <person name="Huggins A."/>
            <person name="James T.Y."/>
            <person name="Kamada T."/>
            <person name="Kilaru S."/>
            <person name="Kodira C."/>
            <person name="Kues U."/>
            <person name="Kupfer D."/>
            <person name="Kwan H.S."/>
            <person name="Lomsadze A."/>
            <person name="Li W."/>
            <person name="Lilly W.W."/>
            <person name="Ma L.J."/>
            <person name="Mackey A.J."/>
            <person name="Manning G."/>
            <person name="Martin F."/>
            <person name="Muraguchi H."/>
            <person name="Natvig D.O."/>
            <person name="Palmerini H."/>
            <person name="Ramesh M.A."/>
            <person name="Rehmeyer C.J."/>
            <person name="Roe B.A."/>
            <person name="Shenoy N."/>
            <person name="Stanke M."/>
            <person name="Ter-Hovhannisyan V."/>
            <person name="Tunlid A."/>
            <person name="Velagapudi R."/>
            <person name="Vision T.J."/>
            <person name="Zeng Q."/>
            <person name="Zolan M.E."/>
            <person name="Pukkila P.J."/>
        </authorList>
    </citation>
    <scope>NUCLEOTIDE SEQUENCE [LARGE SCALE GENOMIC DNA]</scope>
    <source>
        <strain evidence="6">Okayama-7 / 130 / ATCC MYA-4618 / FGSC 9003</strain>
    </source>
</reference>
<dbReference type="InterPro" id="IPR056884">
    <property type="entry name" value="NPHP3-like_N"/>
</dbReference>
<dbReference type="GO" id="GO:0046933">
    <property type="term" value="F:proton-transporting ATP synthase activity, rotational mechanism"/>
    <property type="evidence" value="ECO:0007669"/>
    <property type="project" value="InterPro"/>
</dbReference>
<feature type="domain" description="Nephrocystin 3-like N-terminal" evidence="4">
    <location>
        <begin position="617"/>
        <end position="758"/>
    </location>
</feature>
<dbReference type="EMBL" id="AACS02000002">
    <property type="protein sequence ID" value="EFI28288.1"/>
    <property type="molecule type" value="Genomic_DNA"/>
</dbReference>
<dbReference type="Gene3D" id="3.40.50.300">
    <property type="entry name" value="P-loop containing nucleotide triphosphate hydrolases"/>
    <property type="match status" value="1"/>
</dbReference>
<dbReference type="Pfam" id="PF24883">
    <property type="entry name" value="NPHP3_N"/>
    <property type="match status" value="1"/>
</dbReference>
<dbReference type="SUPFAM" id="SSF48452">
    <property type="entry name" value="TPR-like"/>
    <property type="match status" value="2"/>
</dbReference>
<dbReference type="Gene3D" id="1.10.1620.20">
    <property type="entry name" value="ATP synthase, F1 complex, epsilon subunit superfamily, mitochondrial"/>
    <property type="match status" value="1"/>
</dbReference>
<evidence type="ECO:0000313" key="5">
    <source>
        <dbReference type="EMBL" id="EFI28288.1"/>
    </source>
</evidence>
<dbReference type="KEGG" id="cci:CC1G_13817"/>
<gene>
    <name evidence="5" type="ORF">CC1G_13817</name>
</gene>
<dbReference type="HOGENOM" id="CLU_240662_0_0_1"/>
<dbReference type="Proteomes" id="UP000001861">
    <property type="component" value="Unassembled WGS sequence"/>
</dbReference>
<dbReference type="STRING" id="240176.D6RKE2"/>
<dbReference type="CDD" id="cd12153">
    <property type="entry name" value="F1-ATPase_epsilon"/>
    <property type="match status" value="1"/>
</dbReference>
<sequence>MTAAWRSVFTYNKFAQITARAVRNSLKEEQRVLAEKRGQTSVRYQQWQNGKGGPQFWCNPTGFSLATSIHPSNSPIHTRTHIRICGYDLTLEGTCASLAHLVPTAYKQTFSPLTLATLTLDLSRPFPFPDRALRLTRRALRRQAIRDVHSSPVVRLNQRHIVTNPLIDLTPNLDTSGSGSRSGSRGGRIDRALGRISGISRRVFRLSSSGSSSRASGTADTIQTSSISKASPGSTPGKGDLPETTSSIETTLEISITEGFSNSTGSTFRRSADVEQDIARLQLGYVLQENEELKALVEGLIELSEIVRSSKVAEISELEETFQASARFTLHLAVLLNADREESRAVGVVAAKAFSKVMITGGSFECLTIQEAKERLTTQVSEDDKEEVKKEVKKALGDGMKELEISHPELLNAAHQGDPNHPNKPPSTSLSRIFHPLLASSITVLDTLKDVSQVTPEPALKPVFGSVVVLLKAVEQTRANAEEIRQICRMAGSFAVSLAPVCMDKSLVNAKLSPRFYRCLEIFERCFELSKKNVALRFLQNSADKGEIDSLRLELEHSIQKFQIENQVLMQFDLKAFSDTIHEKLDQDAVTALPTPPTHVGLTDDYLEHSRTPTLQSILQWLDSTASPSLVLWLHGGPGLGKSTLTHKLVDTLRGGGRLASFAFFTRGKNRDVITTIRMMGRELAGMHPRAYACVAKAARGCSSGHGSVLEYLQAYILDPVRELNLPYSLLVVLDALDEWEHCEALLKQLENLSSSPSPSTSSSSSPNARPSPTHHPVKFLLTSRRTQTITRALRNVPAHTLELPPLSQTVMQVYFEKRFQEIDWDGRNPPSSAAERLAELSNGLPVWGATVCAILSSDSFNRPPAYVLLEEILASGSRVSADKRLWTLYHTGLSGLLTPDSNTEEDREILMKVLSHMFVLQESVSVSAFANLVQLPEMTVRRVHERLQALQTRGTFSKDTIEPMSSRFHASFMDFLTAPSTPSPPLASPYSVSNSNSSATSFRLDVAEAHRRAAERCLALVIQVGTSDSSLSATGTPLPRRGLHRYAIKYWPYHVANGTDRFQPLPETLEALLEKFTPAVAEWWMEKLVQEKVVAQSVDYVESEGEDGDGDGEDESEEGEPDDAVEDDAQAVVDRLAEVADMANDEYSIGDPGWWWWNVHCLEVAVRIQVHKPDIDNWVDLGWCYANAHQSTASSKYLDDALAIFRHAVGMKRSWRTLDSLGQTLSSIFEDRNDMNALEESISLHRESLADTSSLKHSEHATSLVNVGTALQWRFDRLGRSEDLDSAIQLYRQSLTLVADDDPEKPISIINLGNALCARFVRQSIVEDLDEAIRLLRYGLEICQSDEGGDTKPRLLTNLVQILRFSYYKRGNIGDLEEAIRINREALTLDRGQGRRHSLICLVGCLTAWFERSGDLQDIDEAIRISREALAMCPGKHSERYGALLDLGSSLKARFLSQGGTEELEEAVLVNREALELCAGNHSFRYLALTNLSITLRLRFDLLGDGDDLDEAISLASEALCLCPHPHSGRSSALVALAEAFQTRFIQEVSEEDIEQAIKLGHEALELRLGADPERWEALTSLAKALEMRFIHQNDEGEDDDREEAISLNREAAALCPPPHPGRWRTLTNLASSLLQGRDEEGLLLERVEESVNLNLEALSLCHRHHPYRRLVLANLGRALRRRFQLTQSSEDIGAAIPYSMADCKLG</sequence>
<comment type="caution">
    <text evidence="5">The sequence shown here is derived from an EMBL/GenBank/DDBJ whole genome shotgun (WGS) entry which is preliminary data.</text>
</comment>
<organism evidence="5 6">
    <name type="scientific">Coprinopsis cinerea (strain Okayama-7 / 130 / ATCC MYA-4618 / FGSC 9003)</name>
    <name type="common">Inky cap fungus</name>
    <name type="synonym">Hormographiella aspergillata</name>
    <dbReference type="NCBI Taxonomy" id="240176"/>
    <lineage>
        <taxon>Eukaryota</taxon>
        <taxon>Fungi</taxon>
        <taxon>Dikarya</taxon>
        <taxon>Basidiomycota</taxon>
        <taxon>Agaricomycotina</taxon>
        <taxon>Agaricomycetes</taxon>
        <taxon>Agaricomycetidae</taxon>
        <taxon>Agaricales</taxon>
        <taxon>Agaricineae</taxon>
        <taxon>Psathyrellaceae</taxon>
        <taxon>Coprinopsis</taxon>
    </lineage>
</organism>
<dbReference type="RefSeq" id="XP_002911782.1">
    <property type="nucleotide sequence ID" value="XM_002911736.1"/>
</dbReference>
<dbReference type="PANTHER" id="PTHR10039">
    <property type="entry name" value="AMELOGENIN"/>
    <property type="match status" value="1"/>
</dbReference>
<feature type="compositionally biased region" description="Low complexity" evidence="3">
    <location>
        <begin position="754"/>
        <end position="772"/>
    </location>
</feature>
<accession>D6RKE2</accession>